<dbReference type="SUPFAM" id="SSF159238">
    <property type="entry name" value="SO1590-like"/>
    <property type="match status" value="1"/>
</dbReference>
<protein>
    <submittedName>
        <fullName evidence="1">DUF3224 domain-containing protein</fullName>
    </submittedName>
</protein>
<organism evidence="1 2">
    <name type="scientific">Oceanobacter antarcticus</name>
    <dbReference type="NCBI Taxonomy" id="3133425"/>
    <lineage>
        <taxon>Bacteria</taxon>
        <taxon>Pseudomonadati</taxon>
        <taxon>Pseudomonadota</taxon>
        <taxon>Gammaproteobacteria</taxon>
        <taxon>Oceanospirillales</taxon>
        <taxon>Oceanospirillaceae</taxon>
        <taxon>Oceanobacter</taxon>
    </lineage>
</organism>
<dbReference type="Pfam" id="PF11528">
    <property type="entry name" value="DUF3224"/>
    <property type="match status" value="1"/>
</dbReference>
<accession>A0ABW8NL29</accession>
<comment type="caution">
    <text evidence="1">The sequence shown here is derived from an EMBL/GenBank/DDBJ whole genome shotgun (WGS) entry which is preliminary data.</text>
</comment>
<name>A0ABW8NL29_9GAMM</name>
<proteinExistence type="predicted"/>
<dbReference type="EMBL" id="JBBKTX010000018">
    <property type="protein sequence ID" value="MFK4753601.1"/>
    <property type="molecule type" value="Genomic_DNA"/>
</dbReference>
<evidence type="ECO:0000313" key="1">
    <source>
        <dbReference type="EMBL" id="MFK4753601.1"/>
    </source>
</evidence>
<sequence>MSLQPLDCSTVSSEGKDSHLTLEVVPDSATGELCGITGQMSIEMMDNQHRYEFVYQL</sequence>
<dbReference type="InterPro" id="IPR021607">
    <property type="entry name" value="DUF3224"/>
</dbReference>
<dbReference type="Proteomes" id="UP001620597">
    <property type="component" value="Unassembled WGS sequence"/>
</dbReference>
<dbReference type="RefSeq" id="WP_416206624.1">
    <property type="nucleotide sequence ID" value="NZ_JBBKTX010000018.1"/>
</dbReference>
<dbReference type="Gene3D" id="2.40.350.10">
    <property type="entry name" value="SO1590-like"/>
    <property type="match status" value="1"/>
</dbReference>
<gene>
    <name evidence="1" type="ORF">WG929_14390</name>
</gene>
<evidence type="ECO:0000313" key="2">
    <source>
        <dbReference type="Proteomes" id="UP001620597"/>
    </source>
</evidence>
<dbReference type="InterPro" id="IPR023159">
    <property type="entry name" value="SO1590-like_sf"/>
</dbReference>
<keyword evidence="2" id="KW-1185">Reference proteome</keyword>
<reference evidence="1 2" key="1">
    <citation type="submission" date="2024-03" db="EMBL/GenBank/DDBJ databases">
        <title>High-quality draft genome sequence of Oceanobacter sp. wDCs-4.</title>
        <authorList>
            <person name="Dong C."/>
        </authorList>
    </citation>
    <scope>NUCLEOTIDE SEQUENCE [LARGE SCALE GENOMIC DNA]</scope>
    <source>
        <strain evidence="2">wDCs-4</strain>
    </source>
</reference>